<keyword evidence="6" id="KW-1185">Reference proteome</keyword>
<accession>H2J2M7</accession>
<dbReference type="SUPFAM" id="SSF52283">
    <property type="entry name" value="Formate/glycerate dehydrogenase catalytic domain-like"/>
    <property type="match status" value="1"/>
</dbReference>
<evidence type="ECO:0000256" key="2">
    <source>
        <dbReference type="RuleBase" id="RU003719"/>
    </source>
</evidence>
<dbReference type="GO" id="GO:0016618">
    <property type="term" value="F:hydroxypyruvate reductase [NAD(P)H] activity"/>
    <property type="evidence" value="ECO:0007669"/>
    <property type="project" value="TreeGrafter"/>
</dbReference>
<dbReference type="KEGG" id="mpz:Marpi_0011"/>
<dbReference type="eggNOG" id="COG0111">
    <property type="taxonomic scope" value="Bacteria"/>
</dbReference>
<evidence type="ECO:0000313" key="6">
    <source>
        <dbReference type="Proteomes" id="UP000007161"/>
    </source>
</evidence>
<name>H2J2M7_MARPK</name>
<gene>
    <name evidence="5" type="ordered locus">Marpi_0011</name>
</gene>
<dbReference type="RefSeq" id="WP_014295543.1">
    <property type="nucleotide sequence ID" value="NC_016751.1"/>
</dbReference>
<dbReference type="AlphaFoldDB" id="H2J2M7"/>
<dbReference type="InterPro" id="IPR050223">
    <property type="entry name" value="D-isomer_2-hydroxyacid_DH"/>
</dbReference>
<reference evidence="6" key="2">
    <citation type="submission" date="2012-01" db="EMBL/GenBank/DDBJ databases">
        <title>Complete sequence of chromosome of Marinitoga piezophila KA3.</title>
        <authorList>
            <person name="Lucas S."/>
            <person name="Han J."/>
            <person name="Lapidus A."/>
            <person name="Cheng J.-F."/>
            <person name="Goodwin L."/>
            <person name="Pitluck S."/>
            <person name="Peters L."/>
            <person name="Mikhailova N."/>
            <person name="Teshima H."/>
            <person name="Detter J.C."/>
            <person name="Han C."/>
            <person name="Tapia R."/>
            <person name="Land M."/>
            <person name="Hauser L."/>
            <person name="Kyrpides N."/>
            <person name="Ivanova N."/>
            <person name="Pagani I."/>
            <person name="Jebbar M."/>
            <person name="Vannier P."/>
            <person name="Oger P."/>
            <person name="Cario A."/>
            <person name="Bartlett D."/>
            <person name="Noll K.M."/>
            <person name="Woyke T."/>
        </authorList>
    </citation>
    <scope>NUCLEOTIDE SEQUENCE [LARGE SCALE GENOMIC DNA]</scope>
    <source>
        <strain evidence="6">DSM 14283 / JCM 11233 / KA3</strain>
    </source>
</reference>
<comment type="similarity">
    <text evidence="2">Belongs to the D-isomer specific 2-hydroxyacid dehydrogenase family.</text>
</comment>
<dbReference type="PANTHER" id="PTHR10996:SF283">
    <property type="entry name" value="GLYOXYLATE_HYDROXYPYRUVATE REDUCTASE B"/>
    <property type="match status" value="1"/>
</dbReference>
<dbReference type="SUPFAM" id="SSF51735">
    <property type="entry name" value="NAD(P)-binding Rossmann-fold domains"/>
    <property type="match status" value="1"/>
</dbReference>
<dbReference type="GO" id="GO:0051287">
    <property type="term" value="F:NAD binding"/>
    <property type="evidence" value="ECO:0007669"/>
    <property type="project" value="InterPro"/>
</dbReference>
<dbReference type="InterPro" id="IPR006139">
    <property type="entry name" value="D-isomer_2_OHA_DH_cat_dom"/>
</dbReference>
<protein>
    <submittedName>
        <fullName evidence="5">Phosphoglycerate dehydrogenase-like oxidoreductase</fullName>
    </submittedName>
</protein>
<dbReference type="Gene3D" id="3.40.50.720">
    <property type="entry name" value="NAD(P)-binding Rossmann-like Domain"/>
    <property type="match status" value="2"/>
</dbReference>
<dbReference type="GO" id="GO:0005829">
    <property type="term" value="C:cytosol"/>
    <property type="evidence" value="ECO:0007669"/>
    <property type="project" value="TreeGrafter"/>
</dbReference>
<sequence length="326" mass="37448">MKILFLHQFNSYWDEKLKELKKEFPEIEIIFPQKNKEISLKNAEAIIGGFINETELEIAEKLKIIFVPFAGVEQLPLEILKEKNIIVSNAHGNGKYVAERAVALALALLGKVIPFHEDLKNGVWHGFTVGESIFESWHSIQGMKIGILGFGEIGKNIARFLKPFDTEIHILKNKKIDYIPENVDKVYYDVDEIIEQSEMLFLTLPLTEKTFNILSKERIMKMKDKYIINIGRGKLIDEEGLYLSLKEGILKGVALDVWFNYPTKENKNVYPSKYPIWEFDNVVLSPHVGGYSFHATTAGIDYTIESIKSYLKTGKPLSIVDYEHKY</sequence>
<dbReference type="GO" id="GO:0030267">
    <property type="term" value="F:glyoxylate reductase (NADPH) activity"/>
    <property type="evidence" value="ECO:0007669"/>
    <property type="project" value="TreeGrafter"/>
</dbReference>
<evidence type="ECO:0000259" key="3">
    <source>
        <dbReference type="Pfam" id="PF00389"/>
    </source>
</evidence>
<dbReference type="CDD" id="cd12165">
    <property type="entry name" value="2-Hacid_dh_6"/>
    <property type="match status" value="1"/>
</dbReference>
<evidence type="ECO:0000256" key="1">
    <source>
        <dbReference type="ARBA" id="ARBA00023002"/>
    </source>
</evidence>
<keyword evidence="1 2" id="KW-0560">Oxidoreductase</keyword>
<dbReference type="PANTHER" id="PTHR10996">
    <property type="entry name" value="2-HYDROXYACID DEHYDROGENASE-RELATED"/>
    <property type="match status" value="1"/>
</dbReference>
<proteinExistence type="inferred from homology"/>
<organism evidence="5 6">
    <name type="scientific">Marinitoga piezophila (strain DSM 14283 / JCM 11233 / KA3)</name>
    <dbReference type="NCBI Taxonomy" id="443254"/>
    <lineage>
        <taxon>Bacteria</taxon>
        <taxon>Thermotogati</taxon>
        <taxon>Thermotogota</taxon>
        <taxon>Thermotogae</taxon>
        <taxon>Petrotogales</taxon>
        <taxon>Petrotogaceae</taxon>
        <taxon>Marinitoga</taxon>
    </lineage>
</organism>
<dbReference type="InterPro" id="IPR006140">
    <property type="entry name" value="D-isomer_DH_NAD-bd"/>
</dbReference>
<feature type="domain" description="D-isomer specific 2-hydroxyacid dehydrogenase catalytic" evidence="3">
    <location>
        <begin position="9"/>
        <end position="320"/>
    </location>
</feature>
<evidence type="ECO:0000259" key="4">
    <source>
        <dbReference type="Pfam" id="PF02826"/>
    </source>
</evidence>
<dbReference type="Proteomes" id="UP000007161">
    <property type="component" value="Chromosome"/>
</dbReference>
<dbReference type="EMBL" id="CP003257">
    <property type="protein sequence ID" value="AEX84471.1"/>
    <property type="molecule type" value="Genomic_DNA"/>
</dbReference>
<dbReference type="Pfam" id="PF00389">
    <property type="entry name" value="2-Hacid_dh"/>
    <property type="match status" value="1"/>
</dbReference>
<reference evidence="5 6" key="1">
    <citation type="journal article" date="2012" name="J. Bacteriol.">
        <title>Complete Genome Sequence of the Thermophilic, Piezophilic, Heterotrophic Bacterium Marinitoga piezophila KA3.</title>
        <authorList>
            <person name="Lucas S."/>
            <person name="Han J."/>
            <person name="Lapidus A."/>
            <person name="Cheng J.F."/>
            <person name="Goodwin L.A."/>
            <person name="Pitluck S."/>
            <person name="Peters L."/>
            <person name="Mikhailova N."/>
            <person name="Teshima H."/>
            <person name="Detter J.C."/>
            <person name="Han C."/>
            <person name="Tapia R."/>
            <person name="Land M."/>
            <person name="Hauser L."/>
            <person name="Kyrpides N.C."/>
            <person name="Ivanova N."/>
            <person name="Pagani I."/>
            <person name="Vannier P."/>
            <person name="Oger P."/>
            <person name="Bartlett D.H."/>
            <person name="Noll K.M."/>
            <person name="Woyke T."/>
            <person name="Jebbar M."/>
        </authorList>
    </citation>
    <scope>NUCLEOTIDE SEQUENCE [LARGE SCALE GENOMIC DNA]</scope>
    <source>
        <strain evidence="6">DSM 14283 / JCM 11233 / KA3</strain>
    </source>
</reference>
<dbReference type="InterPro" id="IPR036291">
    <property type="entry name" value="NAD(P)-bd_dom_sf"/>
</dbReference>
<dbReference type="OrthoDB" id="9786364at2"/>
<feature type="domain" description="D-isomer specific 2-hydroxyacid dehydrogenase NAD-binding" evidence="4">
    <location>
        <begin position="102"/>
        <end position="289"/>
    </location>
</feature>
<dbReference type="HOGENOM" id="CLU_019796_1_0_0"/>
<dbReference type="Pfam" id="PF02826">
    <property type="entry name" value="2-Hacid_dh_C"/>
    <property type="match status" value="1"/>
</dbReference>
<evidence type="ECO:0000313" key="5">
    <source>
        <dbReference type="EMBL" id="AEX84471.1"/>
    </source>
</evidence>
<dbReference type="STRING" id="443254.Marpi_0011"/>